<comment type="caution">
    <text evidence="1">The sequence shown here is derived from an EMBL/GenBank/DDBJ whole genome shotgun (WGS) entry which is preliminary data.</text>
</comment>
<evidence type="ECO:0000313" key="1">
    <source>
        <dbReference type="EMBL" id="RKF58871.1"/>
    </source>
</evidence>
<accession>A0A420HN82</accession>
<organism evidence="1 2">
    <name type="scientific">Golovinomyces cichoracearum</name>
    <dbReference type="NCBI Taxonomy" id="62708"/>
    <lineage>
        <taxon>Eukaryota</taxon>
        <taxon>Fungi</taxon>
        <taxon>Dikarya</taxon>
        <taxon>Ascomycota</taxon>
        <taxon>Pezizomycotina</taxon>
        <taxon>Leotiomycetes</taxon>
        <taxon>Erysiphales</taxon>
        <taxon>Erysiphaceae</taxon>
        <taxon>Golovinomyces</taxon>
    </lineage>
</organism>
<feature type="non-terminal residue" evidence="1">
    <location>
        <position position="1"/>
    </location>
</feature>
<sequence length="61" mass="7013">GLARRPVSPSRRRFAQFDTLVCYSQELERKTNPQILSHRFALYSALKGEEEGEENDNNDDG</sequence>
<dbReference type="EMBL" id="MCBQ01017932">
    <property type="protein sequence ID" value="RKF58871.1"/>
    <property type="molecule type" value="Genomic_DNA"/>
</dbReference>
<proteinExistence type="predicted"/>
<evidence type="ECO:0000313" key="2">
    <source>
        <dbReference type="Proteomes" id="UP000283383"/>
    </source>
</evidence>
<keyword evidence="2" id="KW-1185">Reference proteome</keyword>
<protein>
    <submittedName>
        <fullName evidence="1">Uncharacterized protein</fullName>
    </submittedName>
</protein>
<dbReference type="Proteomes" id="UP000283383">
    <property type="component" value="Unassembled WGS sequence"/>
</dbReference>
<gene>
    <name evidence="1" type="ORF">GcM3_179002</name>
</gene>
<reference evidence="1 2" key="1">
    <citation type="journal article" date="2018" name="BMC Genomics">
        <title>Comparative genome analyses reveal sequence features reflecting distinct modes of host-adaptation between dicot and monocot powdery mildew.</title>
        <authorList>
            <person name="Wu Y."/>
            <person name="Ma X."/>
            <person name="Pan Z."/>
            <person name="Kale S.D."/>
            <person name="Song Y."/>
            <person name="King H."/>
            <person name="Zhang Q."/>
            <person name="Presley C."/>
            <person name="Deng X."/>
            <person name="Wei C.I."/>
            <person name="Xiao S."/>
        </authorList>
    </citation>
    <scope>NUCLEOTIDE SEQUENCE [LARGE SCALE GENOMIC DNA]</scope>
    <source>
        <strain evidence="1">UMSG3</strain>
    </source>
</reference>
<dbReference type="AlphaFoldDB" id="A0A420HN82"/>
<name>A0A420HN82_9PEZI</name>